<feature type="region of interest" description="Disordered" evidence="1">
    <location>
        <begin position="256"/>
        <end position="294"/>
    </location>
</feature>
<evidence type="ECO:0000313" key="3">
    <source>
        <dbReference type="EMBL" id="PXA68668.1"/>
    </source>
</evidence>
<sequence length="294" mass="32491">MLWNVLLLLANVALASRLSLILALLVYVFLFVRTNRGFRLKWWVAVIAFFALFGGLTAFNYARNAGYYERHGVENAMEMNAYQLAAYLGTPIQVSLGVADQISTGKLAVAGDPFLSLQAIAPTFVDFEKVNLGTGTKDERYGSVSVADNLTTNSAFADTYVRYGWWGATYTLLVLALAAFGFGVFARYRSVVSIFAAVLLYGFAEYWRIFLFNQGILVFLLLVTAAGLIVSLAVKAALDRWPQYRVRPFTLKRRETRGTRARTVQSAGGDSRPPSLRRADTINPSDSADASERS</sequence>
<protein>
    <recommendedName>
        <fullName evidence="5">Oligosaccharide repeat unit polymerase</fullName>
    </recommendedName>
</protein>
<evidence type="ECO:0008006" key="5">
    <source>
        <dbReference type="Google" id="ProtNLM"/>
    </source>
</evidence>
<feature type="transmembrane region" description="Helical" evidence="2">
    <location>
        <begin position="6"/>
        <end position="30"/>
    </location>
</feature>
<comment type="caution">
    <text evidence="3">The sequence shown here is derived from an EMBL/GenBank/DDBJ whole genome shotgun (WGS) entry which is preliminary data.</text>
</comment>
<feature type="transmembrane region" description="Helical" evidence="2">
    <location>
        <begin position="163"/>
        <end position="185"/>
    </location>
</feature>
<dbReference type="EMBL" id="QHLY01000012">
    <property type="protein sequence ID" value="PXA68668.1"/>
    <property type="molecule type" value="Genomic_DNA"/>
</dbReference>
<evidence type="ECO:0000313" key="4">
    <source>
        <dbReference type="Proteomes" id="UP000246722"/>
    </source>
</evidence>
<keyword evidence="4" id="KW-1185">Reference proteome</keyword>
<feature type="transmembrane region" description="Helical" evidence="2">
    <location>
        <begin position="192"/>
        <end position="210"/>
    </location>
</feature>
<dbReference type="AlphaFoldDB" id="A0A317ZS69"/>
<accession>A0A317ZS69</accession>
<feature type="transmembrane region" description="Helical" evidence="2">
    <location>
        <begin position="42"/>
        <end position="62"/>
    </location>
</feature>
<feature type="transmembrane region" description="Helical" evidence="2">
    <location>
        <begin position="216"/>
        <end position="238"/>
    </location>
</feature>
<organism evidence="3 4">
    <name type="scientific">Cryobacterium arcticum</name>
    <dbReference type="NCBI Taxonomy" id="670052"/>
    <lineage>
        <taxon>Bacteria</taxon>
        <taxon>Bacillati</taxon>
        <taxon>Actinomycetota</taxon>
        <taxon>Actinomycetes</taxon>
        <taxon>Micrococcales</taxon>
        <taxon>Microbacteriaceae</taxon>
        <taxon>Cryobacterium</taxon>
    </lineage>
</organism>
<keyword evidence="2" id="KW-0812">Transmembrane</keyword>
<keyword evidence="2" id="KW-0472">Membrane</keyword>
<dbReference type="Proteomes" id="UP000246722">
    <property type="component" value="Unassembled WGS sequence"/>
</dbReference>
<reference evidence="3 4" key="1">
    <citation type="submission" date="2018-05" db="EMBL/GenBank/DDBJ databases">
        <title>Genetic diversity of glacier-inhabiting Cryobacterium bacteria in China and description of Cryobacterium mengkeensis sp. nov. and Arthrobacter glacialis sp. nov.</title>
        <authorList>
            <person name="Liu Q."/>
            <person name="Xin Y.-H."/>
        </authorList>
    </citation>
    <scope>NUCLEOTIDE SEQUENCE [LARGE SCALE GENOMIC DNA]</scope>
    <source>
        <strain evidence="3 4">SK-1</strain>
    </source>
</reference>
<gene>
    <name evidence="3" type="ORF">CTB96_18985</name>
</gene>
<name>A0A317ZS69_9MICO</name>
<evidence type="ECO:0000256" key="1">
    <source>
        <dbReference type="SAM" id="MobiDB-lite"/>
    </source>
</evidence>
<keyword evidence="2" id="KW-1133">Transmembrane helix</keyword>
<proteinExistence type="predicted"/>
<evidence type="ECO:0000256" key="2">
    <source>
        <dbReference type="SAM" id="Phobius"/>
    </source>
</evidence>